<dbReference type="EMBL" id="VSSQ01001262">
    <property type="protein sequence ID" value="MPM06754.1"/>
    <property type="molecule type" value="Genomic_DNA"/>
</dbReference>
<sequence length="130" mass="14943">MSHLNSQPVHISPQRIDRAPSHLKHLTVLSLFCRSHDVFKALVDTVYNGILVAFSEFLVSGNNVPYLVGDIHFYRLIKTVCLADIGYDKVIANHLDNKRKNGNNRRCYHQKDYYHVGNLYSLFDASAFKH</sequence>
<dbReference type="AlphaFoldDB" id="A0A644WXJ6"/>
<organism evidence="1">
    <name type="scientific">bioreactor metagenome</name>
    <dbReference type="NCBI Taxonomy" id="1076179"/>
    <lineage>
        <taxon>unclassified sequences</taxon>
        <taxon>metagenomes</taxon>
        <taxon>ecological metagenomes</taxon>
    </lineage>
</organism>
<comment type="caution">
    <text evidence="1">The sequence shown here is derived from an EMBL/GenBank/DDBJ whole genome shotgun (WGS) entry which is preliminary data.</text>
</comment>
<reference evidence="1" key="1">
    <citation type="submission" date="2019-08" db="EMBL/GenBank/DDBJ databases">
        <authorList>
            <person name="Kucharzyk K."/>
            <person name="Murdoch R.W."/>
            <person name="Higgins S."/>
            <person name="Loffler F."/>
        </authorList>
    </citation>
    <scope>NUCLEOTIDE SEQUENCE</scope>
</reference>
<name>A0A644WXJ6_9ZZZZ</name>
<evidence type="ECO:0000313" key="1">
    <source>
        <dbReference type="EMBL" id="MPM06754.1"/>
    </source>
</evidence>
<gene>
    <name evidence="1" type="ORF">SDC9_53057</name>
</gene>
<proteinExistence type="predicted"/>
<protein>
    <submittedName>
        <fullName evidence="1">Uncharacterized protein</fullName>
    </submittedName>
</protein>
<accession>A0A644WXJ6</accession>